<dbReference type="AlphaFoldDB" id="A0A2S5CMN5"/>
<dbReference type="Proteomes" id="UP000237423">
    <property type="component" value="Unassembled WGS sequence"/>
</dbReference>
<dbReference type="PROSITE" id="PS50110">
    <property type="entry name" value="RESPONSE_REGULATORY"/>
    <property type="match status" value="1"/>
</dbReference>
<dbReference type="SUPFAM" id="SSF52172">
    <property type="entry name" value="CheY-like"/>
    <property type="match status" value="1"/>
</dbReference>
<gene>
    <name evidence="4" type="ORF">AADEFJLK_02302</name>
</gene>
<organism evidence="4 5">
    <name type="scientific">Methylovulum psychrotolerans</name>
    <dbReference type="NCBI Taxonomy" id="1704499"/>
    <lineage>
        <taxon>Bacteria</taxon>
        <taxon>Pseudomonadati</taxon>
        <taxon>Pseudomonadota</taxon>
        <taxon>Gammaproteobacteria</taxon>
        <taxon>Methylococcales</taxon>
        <taxon>Methylococcaceae</taxon>
        <taxon>Methylovulum</taxon>
    </lineage>
</organism>
<evidence type="ECO:0000259" key="3">
    <source>
        <dbReference type="PROSITE" id="PS50110"/>
    </source>
</evidence>
<dbReference type="Gene3D" id="3.40.50.300">
    <property type="entry name" value="P-loop containing nucleotide triphosphate hydrolases"/>
    <property type="match status" value="1"/>
</dbReference>
<dbReference type="Gene3D" id="3.40.50.2300">
    <property type="match status" value="1"/>
</dbReference>
<comment type="caution">
    <text evidence="2">Lacks conserved residue(s) required for the propagation of feature annotation.</text>
</comment>
<evidence type="ECO:0000313" key="5">
    <source>
        <dbReference type="Proteomes" id="UP000237423"/>
    </source>
</evidence>
<sequence>MPLEKILLCDESPADLAYVAQVLGGADCLLLTAYTGEEAIRIAKAEQPDIIFMESAMPGLDGYASYRSLGEDLATRHIPIIFINSKQQKAARIYQESLSASQRLRLLEWPQYEPAQQLFQDAFFAPSGLAALAEQANSPVLVLAALEAAYYYFSNQYGRLSDLHLTAPSELWMLAQTASIALLQEPKKIHPTVLPTLLSGIPCDLQPLLAACKDPQLGSRLVNEAFDGAVSLPSPFSPNRAYCQESYEVAPDLNCLRFTDGKQVFFLVQLLSTADALYFPVDNVFLVLAHINESHVKRLQEKLMKDFAKNVAYATSSNTFAGVIASHSRPSHFYYDVWPALFELAKEAPVLENLPTIIMRKDHDFNDPSLLFSYDKYQVLDSAEIGQIACGENKWFTHIGRHQHLSSRFAYELADHYLLDTVLQAPDDKALAKTASLTGCYPIVWLGVEGQKRCWLEQVEGYAYILNQLSLTYPNLGVIFDGWTMPFTPSEASLSEAEKDHQVVQNILKQLTFEPRYVSVVGETSNTKLVVGHKADFFISNFATGSLHISRLLAKPGFGHLSRTFSEVALRYAMHIHPNPHVYLLPQGYISDLADHADIRHDYLSYSIDKKSFYQFIAERLPTLLATGQQPAIRYFIEPSYSVTYDLRLHVKMATQGNVFPVGAGEDKVLELRQYPVDYLQRQLIYGTFPFGSAEKAGLPGDYLIWLRAPLPRVCYHARELTLMAAHQGQTLTISDVFKVGHKVLDNYFTRMLSGGFAVAFGQCTEELLAIAIGNLQNHFIYIGINEKPTESYDLLCQVMDWDRTLFATLTPIRYELNSSDFSDEELHLAKTMNSFDLRLYEAALEWFNNKLGH</sequence>
<dbReference type="RefSeq" id="WP_103974358.1">
    <property type="nucleotide sequence ID" value="NZ_PGFZ01000004.1"/>
</dbReference>
<dbReference type="InterPro" id="IPR001789">
    <property type="entry name" value="Sig_transdc_resp-reg_receiver"/>
</dbReference>
<dbReference type="PANTHER" id="PTHR44591">
    <property type="entry name" value="STRESS RESPONSE REGULATOR PROTEIN 1"/>
    <property type="match status" value="1"/>
</dbReference>
<dbReference type="InterPro" id="IPR050595">
    <property type="entry name" value="Bact_response_regulator"/>
</dbReference>
<protein>
    <submittedName>
        <fullName evidence="4">Response regulator</fullName>
    </submittedName>
</protein>
<dbReference type="PANTHER" id="PTHR44591:SF20">
    <property type="entry name" value="PROTEIN PILH"/>
    <property type="match status" value="1"/>
</dbReference>
<evidence type="ECO:0000256" key="1">
    <source>
        <dbReference type="ARBA" id="ARBA00022553"/>
    </source>
</evidence>
<dbReference type="InterPro" id="IPR011006">
    <property type="entry name" value="CheY-like_superfamily"/>
</dbReference>
<feature type="domain" description="Response regulatory" evidence="3">
    <location>
        <begin position="5"/>
        <end position="123"/>
    </location>
</feature>
<keyword evidence="1" id="KW-0597">Phosphoprotein</keyword>
<comment type="caution">
    <text evidence="4">The sequence shown here is derived from an EMBL/GenBank/DDBJ whole genome shotgun (WGS) entry which is preliminary data.</text>
</comment>
<evidence type="ECO:0000313" key="4">
    <source>
        <dbReference type="EMBL" id="POZ52080.1"/>
    </source>
</evidence>
<name>A0A2S5CMN5_9GAMM</name>
<dbReference type="Pfam" id="PF00072">
    <property type="entry name" value="Response_reg"/>
    <property type="match status" value="1"/>
</dbReference>
<dbReference type="InterPro" id="IPR027417">
    <property type="entry name" value="P-loop_NTPase"/>
</dbReference>
<accession>A0A2S5CMN5</accession>
<evidence type="ECO:0000256" key="2">
    <source>
        <dbReference type="PROSITE-ProRule" id="PRU00169"/>
    </source>
</evidence>
<dbReference type="GO" id="GO:0000160">
    <property type="term" value="P:phosphorelay signal transduction system"/>
    <property type="evidence" value="ECO:0007669"/>
    <property type="project" value="InterPro"/>
</dbReference>
<reference evidence="4 5" key="1">
    <citation type="submission" date="2017-11" db="EMBL/GenBank/DDBJ databases">
        <title>Draft Genome Sequence of Methylobacter psychrotolerans Sph1T, an Obligate Methanotroph from Low-Temperature Environments.</title>
        <authorList>
            <person name="Oshkin I.Y."/>
            <person name="Miroshnikov K."/>
            <person name="Belova S.E."/>
            <person name="Korzhenkov A."/>
            <person name="Toshchakov S.V."/>
            <person name="Dedysh S.N."/>
        </authorList>
    </citation>
    <scope>NUCLEOTIDE SEQUENCE [LARGE SCALE GENOMIC DNA]</scope>
    <source>
        <strain evidence="4 5">Sph1</strain>
    </source>
</reference>
<dbReference type="EMBL" id="PGFZ01000004">
    <property type="protein sequence ID" value="POZ52080.1"/>
    <property type="molecule type" value="Genomic_DNA"/>
</dbReference>
<proteinExistence type="predicted"/>